<dbReference type="EMBL" id="NKUF01000001">
    <property type="protein sequence ID" value="PYD64739.1"/>
    <property type="molecule type" value="Genomic_DNA"/>
</dbReference>
<dbReference type="UniPathway" id="UPA00619">
    <property type="reaction ID" value="UER00676"/>
</dbReference>
<dbReference type="GO" id="GO:0004416">
    <property type="term" value="F:hydroxyacylglutathione hydrolase activity"/>
    <property type="evidence" value="ECO:0007669"/>
    <property type="project" value="UniProtKB-UniRule"/>
</dbReference>
<evidence type="ECO:0000313" key="10">
    <source>
        <dbReference type="Proteomes" id="UP000248301"/>
    </source>
</evidence>
<accession>A0A318PX12</accession>
<dbReference type="NCBIfam" id="TIGR03413">
    <property type="entry name" value="GSH_gloB"/>
    <property type="match status" value="1"/>
</dbReference>
<dbReference type="PANTHER" id="PTHR43705">
    <property type="entry name" value="HYDROXYACYLGLUTATHIONE HYDROLASE"/>
    <property type="match status" value="1"/>
</dbReference>
<comment type="caution">
    <text evidence="9">The sequence shown here is derived from an EMBL/GenBank/DDBJ whole genome shotgun (WGS) entry which is preliminary data.</text>
</comment>
<keyword evidence="4 7" id="KW-0479">Metal-binding</keyword>
<dbReference type="InterPro" id="IPR035680">
    <property type="entry name" value="Clx_II_MBL"/>
</dbReference>
<evidence type="ECO:0000256" key="7">
    <source>
        <dbReference type="HAMAP-Rule" id="MF_01374"/>
    </source>
</evidence>
<dbReference type="SMART" id="SM00849">
    <property type="entry name" value="Lactamase_B"/>
    <property type="match status" value="1"/>
</dbReference>
<dbReference type="GO" id="GO:0019243">
    <property type="term" value="P:methylglyoxal catabolic process to D-lactate via S-lactoyl-glutathione"/>
    <property type="evidence" value="ECO:0007669"/>
    <property type="project" value="UniProtKB-UniRule"/>
</dbReference>
<keyword evidence="6 7" id="KW-0862">Zinc</keyword>
<dbReference type="EC" id="3.1.2.6" evidence="7"/>
<dbReference type="InterPro" id="IPR050110">
    <property type="entry name" value="Glyoxalase_II_hydrolase"/>
</dbReference>
<evidence type="ECO:0000256" key="2">
    <source>
        <dbReference type="ARBA" id="ARBA00004963"/>
    </source>
</evidence>
<evidence type="ECO:0000256" key="6">
    <source>
        <dbReference type="ARBA" id="ARBA00022833"/>
    </source>
</evidence>
<protein>
    <recommendedName>
        <fullName evidence="7">Hydroxyacylglutathione hydrolase</fullName>
        <ecNumber evidence="7">3.1.2.6</ecNumber>
    </recommendedName>
    <alternativeName>
        <fullName evidence="7">Glyoxalase II</fullName>
        <shortName evidence="7">Glx II</shortName>
    </alternativeName>
</protein>
<evidence type="ECO:0000256" key="3">
    <source>
        <dbReference type="ARBA" id="ARBA00006759"/>
    </source>
</evidence>
<reference evidence="9 10" key="1">
    <citation type="submission" date="2017-07" db="EMBL/GenBank/DDBJ databases">
        <title>A draft genome sequence of Gluconacetobacter entanii LTH 4560.</title>
        <authorList>
            <person name="Skraban J."/>
            <person name="Cleenwerck I."/>
            <person name="Vandamme P."/>
            <person name="Trcek J."/>
        </authorList>
    </citation>
    <scope>NUCLEOTIDE SEQUENCE [LARGE SCALE GENOMIC DNA]</scope>
    <source>
        <strain evidence="9 10">LTH 4560</strain>
    </source>
</reference>
<dbReference type="CDD" id="cd07723">
    <property type="entry name" value="hydroxyacylglutathione_hydrolase_MBL-fold"/>
    <property type="match status" value="1"/>
</dbReference>
<dbReference type="HAMAP" id="MF_01374">
    <property type="entry name" value="Glyoxalase_2"/>
    <property type="match status" value="1"/>
</dbReference>
<proteinExistence type="inferred from homology"/>
<keyword evidence="5 7" id="KW-0378">Hydrolase</keyword>
<name>A0A318PX12_9PROT</name>
<organism evidence="9 10">
    <name type="scientific">Gluconacetobacter entanii</name>
    <dbReference type="NCBI Taxonomy" id="108528"/>
    <lineage>
        <taxon>Bacteria</taxon>
        <taxon>Pseudomonadati</taxon>
        <taxon>Pseudomonadota</taxon>
        <taxon>Alphaproteobacteria</taxon>
        <taxon>Acetobacterales</taxon>
        <taxon>Acetobacteraceae</taxon>
        <taxon>Gluconacetobacter</taxon>
    </lineage>
</organism>
<sequence length="260" mass="28454">MGRGQAPARWRNRRKGRQMTLFIQPVPILQDNYAWFLRDGQSGACGIVDPAEEGPIVAAITAHGGRLDRIFLTHHHADHIAAADALRARYGAQVIGAAADARRLPRLDIAVGDGDHVMLGAAEAIVIDTPGHTRGHVSYFFPATPALFCGDTLFSMGCGRLFEGTAREMFDSLRRIAALPDETLICCGHEYTLSNARFALHVDPANAAVAERMREVEALRAQGRPTVPVTLAEEKRTNPFLRAPDVATLAKLRQEKDVFR</sequence>
<dbReference type="PIRSF" id="PIRSF005457">
    <property type="entry name" value="Glx"/>
    <property type="match status" value="1"/>
</dbReference>
<dbReference type="GO" id="GO:0046872">
    <property type="term" value="F:metal ion binding"/>
    <property type="evidence" value="ECO:0007669"/>
    <property type="project" value="UniProtKB-KW"/>
</dbReference>
<dbReference type="AlphaFoldDB" id="A0A318PX12"/>
<dbReference type="Gene3D" id="3.60.15.10">
    <property type="entry name" value="Ribonuclease Z/Hydroxyacylglutathione hydrolase-like"/>
    <property type="match status" value="1"/>
</dbReference>
<dbReference type="InterPro" id="IPR001279">
    <property type="entry name" value="Metallo-B-lactamas"/>
</dbReference>
<comment type="similarity">
    <text evidence="3 7">Belongs to the metallo-beta-lactamase superfamily. Glyoxalase II family.</text>
</comment>
<evidence type="ECO:0000256" key="5">
    <source>
        <dbReference type="ARBA" id="ARBA00022801"/>
    </source>
</evidence>
<dbReference type="SUPFAM" id="SSF56281">
    <property type="entry name" value="Metallo-hydrolase/oxidoreductase"/>
    <property type="match status" value="1"/>
</dbReference>
<evidence type="ECO:0000259" key="8">
    <source>
        <dbReference type="SMART" id="SM00849"/>
    </source>
</evidence>
<comment type="cofactor">
    <cofactor evidence="7">
        <name>Zn(2+)</name>
        <dbReference type="ChEBI" id="CHEBI:29105"/>
    </cofactor>
    <text evidence="7">Binds 2 Zn(2+) ions per subunit.</text>
</comment>
<feature type="binding site" evidence="7">
    <location>
        <position position="76"/>
    </location>
    <ligand>
        <name>Zn(2+)</name>
        <dbReference type="ChEBI" id="CHEBI:29105"/>
        <label>1</label>
    </ligand>
</feature>
<comment type="pathway">
    <text evidence="2 7">Secondary metabolite metabolism; methylglyoxal degradation; (R)-lactate from methylglyoxal: step 2/2.</text>
</comment>
<feature type="binding site" evidence="7">
    <location>
        <position position="78"/>
    </location>
    <ligand>
        <name>Zn(2+)</name>
        <dbReference type="ChEBI" id="CHEBI:29105"/>
        <label>2</label>
    </ligand>
</feature>
<dbReference type="InterPro" id="IPR017782">
    <property type="entry name" value="Hydroxyacylglutathione_Hdrlase"/>
</dbReference>
<dbReference type="Proteomes" id="UP000248301">
    <property type="component" value="Unassembled WGS sequence"/>
</dbReference>
<comment type="function">
    <text evidence="7">Thiolesterase that catalyzes the hydrolysis of S-D-lactoyl-glutathione to form glutathione and D-lactic acid.</text>
</comment>
<feature type="binding site" evidence="7">
    <location>
        <position position="79"/>
    </location>
    <ligand>
        <name>Zn(2+)</name>
        <dbReference type="ChEBI" id="CHEBI:29105"/>
        <label>2</label>
    </ligand>
</feature>
<feature type="domain" description="Metallo-beta-lactamase" evidence="8">
    <location>
        <begin position="31"/>
        <end position="189"/>
    </location>
</feature>
<feature type="binding site" evidence="7">
    <location>
        <position position="151"/>
    </location>
    <ligand>
        <name>Zn(2+)</name>
        <dbReference type="ChEBI" id="CHEBI:29105"/>
        <label>1</label>
    </ligand>
</feature>
<feature type="binding site" evidence="7">
    <location>
        <position position="189"/>
    </location>
    <ligand>
        <name>Zn(2+)</name>
        <dbReference type="ChEBI" id="CHEBI:29105"/>
        <label>2</label>
    </ligand>
</feature>
<comment type="subunit">
    <text evidence="7">Monomer.</text>
</comment>
<evidence type="ECO:0000256" key="1">
    <source>
        <dbReference type="ARBA" id="ARBA00001623"/>
    </source>
</evidence>
<evidence type="ECO:0000256" key="4">
    <source>
        <dbReference type="ARBA" id="ARBA00022723"/>
    </source>
</evidence>
<evidence type="ECO:0000313" key="9">
    <source>
        <dbReference type="EMBL" id="PYD64739.1"/>
    </source>
</evidence>
<dbReference type="PANTHER" id="PTHR43705:SF1">
    <property type="entry name" value="HYDROXYACYLGLUTATHIONE HYDROLASE GLOB"/>
    <property type="match status" value="1"/>
</dbReference>
<feature type="binding site" evidence="7">
    <location>
        <position position="151"/>
    </location>
    <ligand>
        <name>Zn(2+)</name>
        <dbReference type="ChEBI" id="CHEBI:29105"/>
        <label>2</label>
    </ligand>
</feature>
<dbReference type="InterPro" id="IPR036866">
    <property type="entry name" value="RibonucZ/Hydroxyglut_hydro"/>
</dbReference>
<comment type="catalytic activity">
    <reaction evidence="1 7">
        <text>an S-(2-hydroxyacyl)glutathione + H2O = a 2-hydroxy carboxylate + glutathione + H(+)</text>
        <dbReference type="Rhea" id="RHEA:21864"/>
        <dbReference type="ChEBI" id="CHEBI:15377"/>
        <dbReference type="ChEBI" id="CHEBI:15378"/>
        <dbReference type="ChEBI" id="CHEBI:57925"/>
        <dbReference type="ChEBI" id="CHEBI:58896"/>
        <dbReference type="ChEBI" id="CHEBI:71261"/>
        <dbReference type="EC" id="3.1.2.6"/>
    </reaction>
</comment>
<dbReference type="OrthoDB" id="9802248at2"/>
<dbReference type="Pfam" id="PF16123">
    <property type="entry name" value="HAGH_C"/>
    <property type="match status" value="1"/>
</dbReference>
<feature type="binding site" evidence="7">
    <location>
        <position position="132"/>
    </location>
    <ligand>
        <name>Zn(2+)</name>
        <dbReference type="ChEBI" id="CHEBI:29105"/>
        <label>1</label>
    </ligand>
</feature>
<feature type="binding site" evidence="7">
    <location>
        <position position="74"/>
    </location>
    <ligand>
        <name>Zn(2+)</name>
        <dbReference type="ChEBI" id="CHEBI:29105"/>
        <label>1</label>
    </ligand>
</feature>
<gene>
    <name evidence="7 9" type="primary">gloB</name>
    <name evidence="9" type="ORF">CFR72_00895</name>
</gene>
<dbReference type="InterPro" id="IPR032282">
    <property type="entry name" value="HAGH_C"/>
</dbReference>
<dbReference type="Pfam" id="PF00753">
    <property type="entry name" value="Lactamase_B"/>
    <property type="match status" value="1"/>
</dbReference>